<dbReference type="PANTHER" id="PTHR35179:SF1">
    <property type="entry name" value="INTEGRAL MEMBRANE PROTEIN"/>
    <property type="match status" value="1"/>
</dbReference>
<reference evidence="2 3" key="1">
    <citation type="submission" date="2019-04" db="EMBL/GenBank/DDBJ databases">
        <title>Fungal friends and foes A comparative genomics study of 23 Aspergillus species from section Flavi.</title>
        <authorList>
            <consortium name="DOE Joint Genome Institute"/>
            <person name="Kjaerbolling I."/>
            <person name="Vesth T.C."/>
            <person name="Frisvad J.C."/>
            <person name="Nybo J.L."/>
            <person name="Theobald S."/>
            <person name="Kildgaard S."/>
            <person name="Petersen T.I."/>
            <person name="Kuo A."/>
            <person name="Sato A."/>
            <person name="Lyhne E.K."/>
            <person name="Kogle M.E."/>
            <person name="Wiebenga A."/>
            <person name="Kun R.S."/>
            <person name="Lubbers R.J."/>
            <person name="Makela M.R."/>
            <person name="Barry K."/>
            <person name="Chovatia M."/>
            <person name="Clum A."/>
            <person name="Daum C."/>
            <person name="Haridas S."/>
            <person name="He G."/>
            <person name="LaButti K."/>
            <person name="Lipzen A."/>
            <person name="Mondo S."/>
            <person name="Pangilinan J."/>
            <person name="Riley R."/>
            <person name="Salamov A."/>
            <person name="Simmons B.A."/>
            <person name="Magnuson J.K."/>
            <person name="Henrissat B."/>
            <person name="Mortensen U.H."/>
            <person name="Larsen T.O."/>
            <person name="De vries R.P."/>
            <person name="Grigoriev I.V."/>
            <person name="Machida M."/>
            <person name="Baker S.E."/>
            <person name="Andersen M.R."/>
        </authorList>
    </citation>
    <scope>NUCLEOTIDE SEQUENCE [LARGE SCALE GENOMIC DNA]</scope>
    <source>
        <strain evidence="2 3">CBS 126849</strain>
    </source>
</reference>
<evidence type="ECO:0000313" key="3">
    <source>
        <dbReference type="Proteomes" id="UP000326799"/>
    </source>
</evidence>
<keyword evidence="3" id="KW-1185">Reference proteome</keyword>
<feature type="transmembrane region" description="Helical" evidence="1">
    <location>
        <begin position="165"/>
        <end position="185"/>
    </location>
</feature>
<gene>
    <name evidence="2" type="ORF">BDV33DRAFT_186102</name>
</gene>
<feature type="transmembrane region" description="Helical" evidence="1">
    <location>
        <begin position="206"/>
        <end position="225"/>
    </location>
</feature>
<evidence type="ECO:0000313" key="2">
    <source>
        <dbReference type="EMBL" id="KAB8212810.1"/>
    </source>
</evidence>
<name>A0A5N6E8S7_9EURO</name>
<feature type="transmembrane region" description="Helical" evidence="1">
    <location>
        <begin position="122"/>
        <end position="145"/>
    </location>
</feature>
<protein>
    <submittedName>
        <fullName evidence="2">Uncharacterized protein</fullName>
    </submittedName>
</protein>
<evidence type="ECO:0000256" key="1">
    <source>
        <dbReference type="SAM" id="Phobius"/>
    </source>
</evidence>
<dbReference type="Proteomes" id="UP000326799">
    <property type="component" value="Unassembled WGS sequence"/>
</dbReference>
<feature type="transmembrane region" description="Helical" evidence="1">
    <location>
        <begin position="53"/>
        <end position="77"/>
    </location>
</feature>
<organism evidence="2 3">
    <name type="scientific">Aspergillus novoparasiticus</name>
    <dbReference type="NCBI Taxonomy" id="986946"/>
    <lineage>
        <taxon>Eukaryota</taxon>
        <taxon>Fungi</taxon>
        <taxon>Dikarya</taxon>
        <taxon>Ascomycota</taxon>
        <taxon>Pezizomycotina</taxon>
        <taxon>Eurotiomycetes</taxon>
        <taxon>Eurotiomycetidae</taxon>
        <taxon>Eurotiales</taxon>
        <taxon>Aspergillaceae</taxon>
        <taxon>Aspergillus</taxon>
        <taxon>Aspergillus subgen. Circumdati</taxon>
    </lineage>
</organism>
<feature type="transmembrane region" description="Helical" evidence="1">
    <location>
        <begin position="83"/>
        <end position="102"/>
    </location>
</feature>
<dbReference type="EMBL" id="ML733864">
    <property type="protein sequence ID" value="KAB8212810.1"/>
    <property type="molecule type" value="Genomic_DNA"/>
</dbReference>
<keyword evidence="1" id="KW-0812">Transmembrane</keyword>
<sequence length="319" mass="36144">MRMSSCYQINAMAASTADFKLAGVAAGFTLGFGFLTTWQAIKQTISHPRPHRSPFIVMVWGEILANLGIGVVGWLFLERIIPLGIPVLCSLLVFWVFEIHFLMQIVINRIMVVAEKRRQVIIVRWSVAAFLTCINIAVFCIWVPAHLDPPPSEQYVIANRYWDRTSKILILLVDAALNIWFVSVVQHRLVKHHGLSKYTSLVRFNIYFIFLSIGLDVLLIGLMSLQNQLVYIQFHPVVYVAKLNIELAMADLLKEAARLPVVSYSENGVYTRCFAAPIQHEPNHGCCTKSSSKEGIHKAMDFEVCIETVKQRTEEEVIV</sequence>
<accession>A0A5N6E8S7</accession>
<dbReference type="AlphaFoldDB" id="A0A5N6E8S7"/>
<feature type="transmembrane region" description="Helical" evidence="1">
    <location>
        <begin position="21"/>
        <end position="41"/>
    </location>
</feature>
<keyword evidence="1" id="KW-0472">Membrane</keyword>
<proteinExistence type="predicted"/>
<dbReference type="PANTHER" id="PTHR35179">
    <property type="entry name" value="PROTEIN CBG02620"/>
    <property type="match status" value="1"/>
</dbReference>
<keyword evidence="1" id="KW-1133">Transmembrane helix</keyword>